<keyword evidence="3" id="KW-1185">Reference proteome</keyword>
<dbReference type="Proteomes" id="UP001596253">
    <property type="component" value="Unassembled WGS sequence"/>
</dbReference>
<proteinExistence type="predicted"/>
<organism evidence="2 3">
    <name type="scientific">Lactiplantibacillus dongliensis</name>
    <dbReference type="NCBI Taxonomy" id="2559919"/>
    <lineage>
        <taxon>Bacteria</taxon>
        <taxon>Bacillati</taxon>
        <taxon>Bacillota</taxon>
        <taxon>Bacilli</taxon>
        <taxon>Lactobacillales</taxon>
        <taxon>Lactobacillaceae</taxon>
        <taxon>Lactiplantibacillus</taxon>
    </lineage>
</organism>
<protein>
    <submittedName>
        <fullName evidence="2">Helix-turn-helix domain-containing protein</fullName>
    </submittedName>
</protein>
<name>A0ABW1R2A7_9LACO</name>
<dbReference type="RefSeq" id="WP_137639269.1">
    <property type="nucleotide sequence ID" value="NZ_BJDK01000004.1"/>
</dbReference>
<dbReference type="EMBL" id="JBHSSD010000008">
    <property type="protein sequence ID" value="MFC6163414.1"/>
    <property type="molecule type" value="Genomic_DNA"/>
</dbReference>
<dbReference type="PROSITE" id="PS50943">
    <property type="entry name" value="HTH_CROC1"/>
    <property type="match status" value="1"/>
</dbReference>
<feature type="domain" description="HTH cro/C1-type" evidence="1">
    <location>
        <begin position="10"/>
        <end position="65"/>
    </location>
</feature>
<accession>A0ABW1R2A7</accession>
<evidence type="ECO:0000313" key="3">
    <source>
        <dbReference type="Proteomes" id="UP001596253"/>
    </source>
</evidence>
<evidence type="ECO:0000313" key="2">
    <source>
        <dbReference type="EMBL" id="MFC6163414.1"/>
    </source>
</evidence>
<dbReference type="Gene3D" id="1.10.260.40">
    <property type="entry name" value="lambda repressor-like DNA-binding domains"/>
    <property type="match status" value="1"/>
</dbReference>
<dbReference type="SMART" id="SM00530">
    <property type="entry name" value="HTH_XRE"/>
    <property type="match status" value="1"/>
</dbReference>
<gene>
    <name evidence="2" type="ORF">ACFP3T_01850</name>
</gene>
<dbReference type="InterPro" id="IPR010982">
    <property type="entry name" value="Lambda_DNA-bd_dom_sf"/>
</dbReference>
<dbReference type="CDD" id="cd00093">
    <property type="entry name" value="HTH_XRE"/>
    <property type="match status" value="1"/>
</dbReference>
<dbReference type="SUPFAM" id="SSF47413">
    <property type="entry name" value="lambda repressor-like DNA-binding domains"/>
    <property type="match status" value="1"/>
</dbReference>
<evidence type="ECO:0000259" key="1">
    <source>
        <dbReference type="PROSITE" id="PS50943"/>
    </source>
</evidence>
<dbReference type="InterPro" id="IPR001387">
    <property type="entry name" value="Cro/C1-type_HTH"/>
</dbReference>
<sequence length="238" mass="26171">MQEATFGDSLKKIRLSKGDSVRKVALYAGISASYYSQIENNKRQIPKPATLRKIATGLHISETEIFKLANLIPAESSAAKPVIHVSGLRMPADVDLPGRKPTQSAQANKIGLTNSHQQLHYPLSTHVNTQLPPWQAQAETIQWLKITDTNLVMLGILKSDLAVISTAAKACQLIPESPKLMAFNLTTAKTTVRQTLITTDQQVMLTTGLPTEKPLFLTLTEFKHQLAGAVINLYRDLH</sequence>
<dbReference type="Pfam" id="PF01381">
    <property type="entry name" value="HTH_3"/>
    <property type="match status" value="1"/>
</dbReference>
<comment type="caution">
    <text evidence="2">The sequence shown here is derived from an EMBL/GenBank/DDBJ whole genome shotgun (WGS) entry which is preliminary data.</text>
</comment>
<reference evidence="3" key="1">
    <citation type="journal article" date="2019" name="Int. J. Syst. Evol. Microbiol.">
        <title>The Global Catalogue of Microorganisms (GCM) 10K type strain sequencing project: providing services to taxonomists for standard genome sequencing and annotation.</title>
        <authorList>
            <consortium name="The Broad Institute Genomics Platform"/>
            <consortium name="The Broad Institute Genome Sequencing Center for Infectious Disease"/>
            <person name="Wu L."/>
            <person name="Ma J."/>
        </authorList>
    </citation>
    <scope>NUCLEOTIDE SEQUENCE [LARGE SCALE GENOMIC DNA]</scope>
    <source>
        <strain evidence="3">CCM 8932</strain>
    </source>
</reference>